<reference key="1">
    <citation type="submission" date="2017-08" db="EMBL/GenBank/DDBJ databases">
        <title>A dynamic microbial community with high functional redundancy inhabits the cold, oxic subseafloor aquifer.</title>
        <authorList>
            <person name="Tully B.J."/>
            <person name="Wheat C.G."/>
            <person name="Glazer B.T."/>
            <person name="Huber J.A."/>
        </authorList>
    </citation>
    <scope>NUCLEOTIDE SEQUENCE [LARGE SCALE GENOMIC DNA]</scope>
</reference>
<dbReference type="Pfam" id="PF03625">
    <property type="entry name" value="DUF302"/>
    <property type="match status" value="1"/>
</dbReference>
<dbReference type="SUPFAM" id="SSF103247">
    <property type="entry name" value="TT1751-like"/>
    <property type="match status" value="1"/>
</dbReference>
<dbReference type="InterPro" id="IPR005180">
    <property type="entry name" value="DUF302"/>
</dbReference>
<dbReference type="Gene3D" id="3.30.310.70">
    <property type="entry name" value="TT1751-like domain"/>
    <property type="match status" value="1"/>
</dbReference>
<dbReference type="PANTHER" id="PTHR38342">
    <property type="entry name" value="SLR5037 PROTEIN"/>
    <property type="match status" value="1"/>
</dbReference>
<dbReference type="InterPro" id="IPR016796">
    <property type="entry name" value="UCP021774"/>
</dbReference>
<comment type="caution">
    <text evidence="2">The sequence shown here is derived from an EMBL/GenBank/DDBJ whole genome shotgun (WGS) entry which is preliminary data.</text>
</comment>
<dbReference type="PANTHER" id="PTHR38342:SF1">
    <property type="entry name" value="SLR5037 PROTEIN"/>
    <property type="match status" value="1"/>
</dbReference>
<accession>A0A2A4Z834</accession>
<feature type="domain" description="DUF302" evidence="1">
    <location>
        <begin position="35"/>
        <end position="98"/>
    </location>
</feature>
<organism evidence="2">
    <name type="scientific">OCS116 cluster bacterium</name>
    <dbReference type="NCBI Taxonomy" id="2030921"/>
    <lineage>
        <taxon>Bacteria</taxon>
        <taxon>Pseudomonadati</taxon>
        <taxon>Pseudomonadota</taxon>
        <taxon>Alphaproteobacteria</taxon>
        <taxon>OCS116 cluster</taxon>
    </lineage>
</organism>
<reference evidence="2" key="2">
    <citation type="journal article" date="2018" name="ISME J.">
        <title>A dynamic microbial community with high functional redundancy inhabits the cold, oxic subseafloor aquifer.</title>
        <authorList>
            <person name="Tully B.J."/>
            <person name="Wheat C.G."/>
            <person name="Glazer B.T."/>
            <person name="Huber J.A."/>
        </authorList>
    </citation>
    <scope>NUCLEOTIDE SEQUENCE</scope>
    <source>
        <strain evidence="2">NORP83</strain>
    </source>
</reference>
<name>A0A2A4Z834_9PROT</name>
<evidence type="ECO:0000259" key="1">
    <source>
        <dbReference type="Pfam" id="PF03625"/>
    </source>
</evidence>
<dbReference type="AlphaFoldDB" id="A0A2A4Z834"/>
<dbReference type="PIRSF" id="PIRSF021774">
    <property type="entry name" value="UCP021774"/>
    <property type="match status" value="1"/>
</dbReference>
<sequence>MTYHISKTIELPFEQTIERVKQVLMENGFGILTTIDLKVTLKNKLDVDFRPYTILGACKPDYAYKALCAEPHIGTMLPCNVIIQDHGDDKVEISAVDPVASMQAIENPALGDFAFEIQALLKKVIDEI</sequence>
<dbReference type="CDD" id="cd14797">
    <property type="entry name" value="DUF302"/>
    <property type="match status" value="1"/>
</dbReference>
<protein>
    <recommendedName>
        <fullName evidence="1">DUF302 domain-containing protein</fullName>
    </recommendedName>
</protein>
<evidence type="ECO:0000313" key="2">
    <source>
        <dbReference type="EMBL" id="PCJ03061.1"/>
    </source>
</evidence>
<dbReference type="InterPro" id="IPR035923">
    <property type="entry name" value="TT1751-like_sf"/>
</dbReference>
<proteinExistence type="predicted"/>
<gene>
    <name evidence="2" type="ORF">COB13_03745</name>
</gene>
<dbReference type="EMBL" id="NVUS01000003">
    <property type="protein sequence ID" value="PCJ03061.1"/>
    <property type="molecule type" value="Genomic_DNA"/>
</dbReference>